<name>A0A7M5V7Y6_9CNID</name>
<dbReference type="InterPro" id="IPR042161">
    <property type="entry name" value="TTC34"/>
</dbReference>
<proteinExistence type="predicted"/>
<dbReference type="Gene3D" id="1.25.40.10">
    <property type="entry name" value="Tetratricopeptide repeat domain"/>
    <property type="match status" value="2"/>
</dbReference>
<dbReference type="GeneID" id="136814103"/>
<keyword evidence="2" id="KW-1185">Reference proteome</keyword>
<accession>A0A7M5V7Y6</accession>
<dbReference type="OrthoDB" id="5971337at2759"/>
<dbReference type="AlphaFoldDB" id="A0A7M5V7Y6"/>
<dbReference type="EnsemblMetazoa" id="CLYHEMT009119.1">
    <property type="protein sequence ID" value="CLYHEMP009119.1"/>
    <property type="gene ID" value="CLYHEMG009119"/>
</dbReference>
<dbReference type="PANTHER" id="PTHR44874:SF1">
    <property type="entry name" value="TETRATRICOPEPTIDE REPEAT PROTEIN 34"/>
    <property type="match status" value="1"/>
</dbReference>
<dbReference type="SMART" id="SM00028">
    <property type="entry name" value="TPR"/>
    <property type="match status" value="4"/>
</dbReference>
<dbReference type="Proteomes" id="UP000594262">
    <property type="component" value="Unplaced"/>
</dbReference>
<dbReference type="SUPFAM" id="SSF48452">
    <property type="entry name" value="TPR-like"/>
    <property type="match status" value="3"/>
</dbReference>
<protein>
    <submittedName>
        <fullName evidence="1">Uncharacterized protein</fullName>
    </submittedName>
</protein>
<organism evidence="1 2">
    <name type="scientific">Clytia hemisphaerica</name>
    <dbReference type="NCBI Taxonomy" id="252671"/>
    <lineage>
        <taxon>Eukaryota</taxon>
        <taxon>Metazoa</taxon>
        <taxon>Cnidaria</taxon>
        <taxon>Hydrozoa</taxon>
        <taxon>Hydroidolina</taxon>
        <taxon>Leptothecata</taxon>
        <taxon>Obeliida</taxon>
        <taxon>Clytiidae</taxon>
        <taxon>Clytia</taxon>
    </lineage>
</organism>
<dbReference type="InterPro" id="IPR011990">
    <property type="entry name" value="TPR-like_helical_dom_sf"/>
</dbReference>
<reference evidence="1" key="1">
    <citation type="submission" date="2021-01" db="UniProtKB">
        <authorList>
            <consortium name="EnsemblMetazoa"/>
        </authorList>
    </citation>
    <scope>IDENTIFICATION</scope>
</reference>
<sequence length="935" mass="106174">MSTIVVSPQGLLVNTSFDGESSEERETTATMLLLMNAIAECKNKNIKKASVEFNESYSATYSNDDLFTSKLLELSFQDLEILYQSLCADMKNRRSSKQHEKKGSFKKKSSVSDSSFANAAYEGEMRSSSSSSSSLGRKRSQISLNEESILGKACLRKAYLLYRDLQKPEYQNTQSEAFLNIAQIHLKVENFHSCAILCVEFLEKFTVERFLCQLDDVQIGKIADICLFIAAKESGGVDIDAKIQYSKMAARLQPNNPDPVLSLCNLYRYNNETEKAFATCKVYLDEVDANCESMIVTQMICLTDSSKHALVISHLEDFLSHHHNCTELSMILCIAHILNRDPEKGMLLLDQLGLQDDTDKKKQFASLLELLKVFNLKLFVNELCTYLSVIDESVENLQMKKTVLSLAARLLAYKSENRLEIAKLYIDSLHVCEELDIAQDFLIKLVKEYPTETLPMVYLANIRLKVGAYVASTEDFRALLKVYGEENLTNDLSKLPLDERKEIARVHRLHGVRFLGNEYAFREASECFTVVLCAIDGSSAPGLFLSRGYCYMHLNNFEAADQDFKQCLERKEFVTAALCARAVLYAVTTHVEEALRDFKEAFNLDSTACQKCLPKLPYEHVTVFSQMVIQYIKQGVENTSAGRKKLYDISDLNVVDISTANTATTEMDLDILRYSEFLCKVFPSNIDYVSTYIECLHLSNDKITMKIAIDRALGAFPGEPRFEVWRGVALSEQRQLEDSINSMKDLCDLNEETLHILTYISPKAKKQIYERCMKKGRKSIEKERYGSAVAYYSLASSLFKNDVCPLRERMQCHQRLAHHKKWLIDMSRILALDPTTNDYCIRAVYHQKQGEDLMACEDYMSALDLDEQETIQMVTVNANTEDVTRLFHITAVSISQIGKVKTASRLCEAGLKFDPNHKGLKQLVEKTSNNRCTLM</sequence>
<evidence type="ECO:0000313" key="1">
    <source>
        <dbReference type="EnsemblMetazoa" id="CLYHEMP009119.1"/>
    </source>
</evidence>
<dbReference type="Pfam" id="PF13181">
    <property type="entry name" value="TPR_8"/>
    <property type="match status" value="1"/>
</dbReference>
<dbReference type="RefSeq" id="XP_066926748.1">
    <property type="nucleotide sequence ID" value="XM_067070647.1"/>
</dbReference>
<evidence type="ECO:0000313" key="2">
    <source>
        <dbReference type="Proteomes" id="UP000594262"/>
    </source>
</evidence>
<dbReference type="InterPro" id="IPR019734">
    <property type="entry name" value="TPR_rpt"/>
</dbReference>
<dbReference type="PANTHER" id="PTHR44874">
    <property type="entry name" value="TETRATRICOPEPTIDE REPEAT PROTEIN 34"/>
    <property type="match status" value="1"/>
</dbReference>